<feature type="transmembrane region" description="Helical" evidence="1">
    <location>
        <begin position="80"/>
        <end position="98"/>
    </location>
</feature>
<dbReference type="AlphaFoldDB" id="A0A835XWB3"/>
<proteinExistence type="predicted"/>
<dbReference type="EMBL" id="JAEHOE010000053">
    <property type="protein sequence ID" value="KAG2491403.1"/>
    <property type="molecule type" value="Genomic_DNA"/>
</dbReference>
<gene>
    <name evidence="2" type="ORF">HYH03_010194</name>
</gene>
<evidence type="ECO:0000256" key="1">
    <source>
        <dbReference type="SAM" id="Phobius"/>
    </source>
</evidence>
<evidence type="ECO:0000313" key="3">
    <source>
        <dbReference type="Proteomes" id="UP000612055"/>
    </source>
</evidence>
<sequence length="104" mass="11126">MDADDPVDGKDTALDTLARVWSGWDAKQKAYAVVAAGVLLLVGPQLLTVLLIPLERLLVGSLLLLEEAIALFLLQGARVLGLMAAVALLGAGVYLFVFRRQPEK</sequence>
<feature type="transmembrane region" description="Helical" evidence="1">
    <location>
        <begin position="57"/>
        <end position="74"/>
    </location>
</feature>
<evidence type="ECO:0000313" key="2">
    <source>
        <dbReference type="EMBL" id="KAG2491403.1"/>
    </source>
</evidence>
<keyword evidence="1" id="KW-0812">Transmembrane</keyword>
<keyword evidence="1" id="KW-0472">Membrane</keyword>
<comment type="caution">
    <text evidence="2">The sequence shown here is derived from an EMBL/GenBank/DDBJ whole genome shotgun (WGS) entry which is preliminary data.</text>
</comment>
<keyword evidence="3" id="KW-1185">Reference proteome</keyword>
<protein>
    <submittedName>
        <fullName evidence="2">Uncharacterized protein</fullName>
    </submittedName>
</protein>
<feature type="transmembrane region" description="Helical" evidence="1">
    <location>
        <begin position="30"/>
        <end position="52"/>
    </location>
</feature>
<keyword evidence="1" id="KW-1133">Transmembrane helix</keyword>
<name>A0A835XWB3_9CHLO</name>
<reference evidence="2" key="1">
    <citation type="journal article" date="2020" name="bioRxiv">
        <title>Comparative genomics of Chlamydomonas.</title>
        <authorList>
            <person name="Craig R.J."/>
            <person name="Hasan A.R."/>
            <person name="Ness R.W."/>
            <person name="Keightley P.D."/>
        </authorList>
    </citation>
    <scope>NUCLEOTIDE SEQUENCE</scope>
    <source>
        <strain evidence="2">CCAP 11/70</strain>
    </source>
</reference>
<dbReference type="Proteomes" id="UP000612055">
    <property type="component" value="Unassembled WGS sequence"/>
</dbReference>
<organism evidence="2 3">
    <name type="scientific">Edaphochlamys debaryana</name>
    <dbReference type="NCBI Taxonomy" id="47281"/>
    <lineage>
        <taxon>Eukaryota</taxon>
        <taxon>Viridiplantae</taxon>
        <taxon>Chlorophyta</taxon>
        <taxon>core chlorophytes</taxon>
        <taxon>Chlorophyceae</taxon>
        <taxon>CS clade</taxon>
        <taxon>Chlamydomonadales</taxon>
        <taxon>Chlamydomonadales incertae sedis</taxon>
        <taxon>Edaphochlamys</taxon>
    </lineage>
</organism>
<accession>A0A835XWB3</accession>